<dbReference type="KEGG" id="ffl:HYN86_14670"/>
<protein>
    <submittedName>
        <fullName evidence="2">AhpC/TSA family protein</fullName>
    </submittedName>
</protein>
<dbReference type="InterPro" id="IPR045494">
    <property type="entry name" value="DUF6436"/>
</dbReference>
<dbReference type="Pfam" id="PF20029">
    <property type="entry name" value="DUF6436"/>
    <property type="match status" value="1"/>
</dbReference>
<dbReference type="AlphaFoldDB" id="A0A344LV29"/>
<accession>A0A344LV29</accession>
<sequence length="199" mass="22756">MKKKLLLTLWFTFLLLSAGYLFWQNEFKYNLPTPLPQNYNMIAMGSKIKLGACCAFDNKPVFIHFFNPDCPCSRFNVPHVSELIKKYGDKVNFKIVVLNKKKSFTIDEIQKKFDAAVPVYFDHAIAEKCGVFSTPQAVLLDASHNLYYRGNYNKTRYCTDAKTNYAQMAIDSLLSKNHNPAFDAFALRAYGCSLPNCTK</sequence>
<feature type="domain" description="DUF6436" evidence="1">
    <location>
        <begin position="57"/>
        <end position="192"/>
    </location>
</feature>
<organism evidence="2 3">
    <name type="scientific">Flavobacterium fluviale</name>
    <dbReference type="NCBI Taxonomy" id="2249356"/>
    <lineage>
        <taxon>Bacteria</taxon>
        <taxon>Pseudomonadati</taxon>
        <taxon>Bacteroidota</taxon>
        <taxon>Flavobacteriia</taxon>
        <taxon>Flavobacteriales</taxon>
        <taxon>Flavobacteriaceae</taxon>
        <taxon>Flavobacterium</taxon>
    </lineage>
</organism>
<dbReference type="EMBL" id="CP030261">
    <property type="protein sequence ID" value="AXB57771.1"/>
    <property type="molecule type" value="Genomic_DNA"/>
</dbReference>
<dbReference type="InterPro" id="IPR036249">
    <property type="entry name" value="Thioredoxin-like_sf"/>
</dbReference>
<dbReference type="SUPFAM" id="SSF52833">
    <property type="entry name" value="Thioredoxin-like"/>
    <property type="match status" value="1"/>
</dbReference>
<evidence type="ECO:0000313" key="3">
    <source>
        <dbReference type="Proteomes" id="UP000251561"/>
    </source>
</evidence>
<evidence type="ECO:0000313" key="2">
    <source>
        <dbReference type="EMBL" id="AXB57771.1"/>
    </source>
</evidence>
<dbReference type="RefSeq" id="WP_113678714.1">
    <property type="nucleotide sequence ID" value="NZ_CP030261.1"/>
</dbReference>
<name>A0A344LV29_9FLAO</name>
<gene>
    <name evidence="2" type="ORF">HYN86_14670</name>
</gene>
<reference evidence="2 3" key="1">
    <citation type="submission" date="2018-06" db="EMBL/GenBank/DDBJ databases">
        <title>Genome sequencing of Flavobacterium.</title>
        <authorList>
            <person name="Baek M.-G."/>
            <person name="Yi H."/>
        </authorList>
    </citation>
    <scope>NUCLEOTIDE SEQUENCE [LARGE SCALE GENOMIC DNA]</scope>
    <source>
        <strain evidence="2 3">HYN0086</strain>
    </source>
</reference>
<proteinExistence type="predicted"/>
<keyword evidence="3" id="KW-1185">Reference proteome</keyword>
<dbReference type="Gene3D" id="3.40.30.10">
    <property type="entry name" value="Glutaredoxin"/>
    <property type="match status" value="1"/>
</dbReference>
<dbReference type="OrthoDB" id="8897581at2"/>
<dbReference type="Proteomes" id="UP000251561">
    <property type="component" value="Chromosome"/>
</dbReference>
<evidence type="ECO:0000259" key="1">
    <source>
        <dbReference type="Pfam" id="PF20029"/>
    </source>
</evidence>